<keyword evidence="3" id="KW-1185">Reference proteome</keyword>
<evidence type="ECO:0008006" key="4">
    <source>
        <dbReference type="Google" id="ProtNLM"/>
    </source>
</evidence>
<feature type="region of interest" description="Disordered" evidence="1">
    <location>
        <begin position="66"/>
        <end position="252"/>
    </location>
</feature>
<dbReference type="EMBL" id="BAAATR010000032">
    <property type="protein sequence ID" value="GAA2265766.1"/>
    <property type="molecule type" value="Genomic_DNA"/>
</dbReference>
<dbReference type="Proteomes" id="UP001500305">
    <property type="component" value="Unassembled WGS sequence"/>
</dbReference>
<name>A0ABP5RPD4_9ACTN</name>
<evidence type="ECO:0000256" key="1">
    <source>
        <dbReference type="SAM" id="MobiDB-lite"/>
    </source>
</evidence>
<feature type="compositionally biased region" description="Polar residues" evidence="1">
    <location>
        <begin position="209"/>
        <end position="221"/>
    </location>
</feature>
<gene>
    <name evidence="2" type="ORF">GCM10010430_58390</name>
</gene>
<comment type="caution">
    <text evidence="2">The sequence shown here is derived from an EMBL/GenBank/DDBJ whole genome shotgun (WGS) entry which is preliminary data.</text>
</comment>
<evidence type="ECO:0000313" key="3">
    <source>
        <dbReference type="Proteomes" id="UP001500305"/>
    </source>
</evidence>
<feature type="compositionally biased region" description="Pro residues" evidence="1">
    <location>
        <begin position="172"/>
        <end position="182"/>
    </location>
</feature>
<protein>
    <recommendedName>
        <fullName evidence="4">DUF2993 domain-containing protein</fullName>
    </recommendedName>
</protein>
<feature type="compositionally biased region" description="Low complexity" evidence="1">
    <location>
        <begin position="223"/>
        <end position="245"/>
    </location>
</feature>
<feature type="compositionally biased region" description="Low complexity" evidence="1">
    <location>
        <begin position="79"/>
        <end position="129"/>
    </location>
</feature>
<feature type="compositionally biased region" description="Low complexity" evidence="1">
    <location>
        <begin position="183"/>
        <end position="195"/>
    </location>
</feature>
<reference evidence="3" key="1">
    <citation type="journal article" date="2019" name="Int. J. Syst. Evol. Microbiol.">
        <title>The Global Catalogue of Microorganisms (GCM) 10K type strain sequencing project: providing services to taxonomists for standard genome sequencing and annotation.</title>
        <authorList>
            <consortium name="The Broad Institute Genomics Platform"/>
            <consortium name="The Broad Institute Genome Sequencing Center for Infectious Disease"/>
            <person name="Wu L."/>
            <person name="Ma J."/>
        </authorList>
    </citation>
    <scope>NUCLEOTIDE SEQUENCE [LARGE SCALE GENOMIC DNA]</scope>
    <source>
        <strain evidence="3">JCM 7356</strain>
    </source>
</reference>
<accession>A0ABP5RPD4</accession>
<evidence type="ECO:0000313" key="2">
    <source>
        <dbReference type="EMBL" id="GAA2265766.1"/>
    </source>
</evidence>
<feature type="compositionally biased region" description="Low complexity" evidence="1">
    <location>
        <begin position="154"/>
        <end position="163"/>
    </location>
</feature>
<organism evidence="2 3">
    <name type="scientific">Kitasatospora cystarginea</name>
    <dbReference type="NCBI Taxonomy" id="58350"/>
    <lineage>
        <taxon>Bacteria</taxon>
        <taxon>Bacillati</taxon>
        <taxon>Actinomycetota</taxon>
        <taxon>Actinomycetes</taxon>
        <taxon>Kitasatosporales</taxon>
        <taxon>Streptomycetaceae</taxon>
        <taxon>Kitasatospora</taxon>
    </lineage>
</organism>
<dbReference type="InterPro" id="IPR003944">
    <property type="entry name" value="Prot_act_rcpt_4"/>
</dbReference>
<dbReference type="RefSeq" id="WP_344639499.1">
    <property type="nucleotide sequence ID" value="NZ_BAAATR010000032.1"/>
</dbReference>
<sequence length="427" mass="44211">MTAGEQRPLVRVVGPRHAAPRAGLRGHLYGKALAIAAVPTALLMGTVPTIAMADVQKDKACATAPDTVIDETPVPKSEITPIPDPTSTSTKAATPSEQPNAPTRQPTSAATPTTTPTATPTPTASIATTHPRPQQAVTANSPAPKADSVRPAGILDPILDPILHLGGHRSPTPTPTPSPRSTPTPTGSAAPAPTVTEPPAPRVPEAQLRSESPAASQTPAQVPSGSPSSGSPEPTATPSPSASPSKNPNCQVDSRGLAAAAAEPGHVVPEQNWTLHSSTLGLYGSKFYGVVDVHTATGTKRVLKFKVDRVDIGDLDMSTLEGNGMTFHVKGAPGSTSTMRGDEVTMYVERLSGHLSKILGLPIPIDLGEITLTPDTLPQWLYDLIGSIPIPLDLELKNVTAVQAGQFGGALHIPGMRMYNDNLPYGQ</sequence>
<dbReference type="PRINTS" id="PR01430">
    <property type="entry name" value="PROTEASEAR4"/>
</dbReference>
<feature type="compositionally biased region" description="Polar residues" evidence="1">
    <location>
        <begin position="131"/>
        <end position="141"/>
    </location>
</feature>
<proteinExistence type="predicted"/>